<dbReference type="Proteomes" id="UP000789739">
    <property type="component" value="Unassembled WGS sequence"/>
</dbReference>
<feature type="compositionally biased region" description="Basic and acidic residues" evidence="1">
    <location>
        <begin position="340"/>
        <end position="359"/>
    </location>
</feature>
<dbReference type="OrthoDB" id="1938591at2759"/>
<proteinExistence type="predicted"/>
<evidence type="ECO:0000256" key="1">
    <source>
        <dbReference type="SAM" id="MobiDB-lite"/>
    </source>
</evidence>
<feature type="compositionally biased region" description="Basic and acidic residues" evidence="1">
    <location>
        <begin position="373"/>
        <end position="400"/>
    </location>
</feature>
<gene>
    <name evidence="2" type="ORF">PBRASI_LOCUS9418</name>
</gene>
<organism evidence="2 3">
    <name type="scientific">Paraglomus brasilianum</name>
    <dbReference type="NCBI Taxonomy" id="144538"/>
    <lineage>
        <taxon>Eukaryota</taxon>
        <taxon>Fungi</taxon>
        <taxon>Fungi incertae sedis</taxon>
        <taxon>Mucoromycota</taxon>
        <taxon>Glomeromycotina</taxon>
        <taxon>Glomeromycetes</taxon>
        <taxon>Paraglomerales</taxon>
        <taxon>Paraglomeraceae</taxon>
        <taxon>Paraglomus</taxon>
    </lineage>
</organism>
<dbReference type="InterPro" id="IPR008626">
    <property type="entry name" value="Mediator_Med15_fun"/>
</dbReference>
<feature type="compositionally biased region" description="Acidic residues" evidence="1">
    <location>
        <begin position="200"/>
        <end position="211"/>
    </location>
</feature>
<feature type="region of interest" description="Disordered" evidence="1">
    <location>
        <begin position="179"/>
        <end position="240"/>
    </location>
</feature>
<protein>
    <submittedName>
        <fullName evidence="2">3667_t:CDS:1</fullName>
    </submittedName>
</protein>
<feature type="compositionally biased region" description="Polar residues" evidence="1">
    <location>
        <begin position="179"/>
        <end position="193"/>
    </location>
</feature>
<dbReference type="GO" id="GO:0006357">
    <property type="term" value="P:regulation of transcription by RNA polymerase II"/>
    <property type="evidence" value="ECO:0007669"/>
    <property type="project" value="InterPro"/>
</dbReference>
<comment type="caution">
    <text evidence="2">The sequence shown here is derived from an EMBL/GenBank/DDBJ whole genome shotgun (WGS) entry which is preliminary data.</text>
</comment>
<feature type="compositionally biased region" description="Low complexity" evidence="1">
    <location>
        <begin position="401"/>
        <end position="412"/>
    </location>
</feature>
<feature type="compositionally biased region" description="Polar residues" evidence="1">
    <location>
        <begin position="427"/>
        <end position="443"/>
    </location>
</feature>
<sequence>MSRMSITVYPPASTQPVLTESVPYTILPAPFASIVVFSAAQHHQAKQAVAALDQEIRNSGVKIKFIDDKLSQDEKAEYTDIMEDITPLYAKINRLIPLYYLLTKNSKKAVREMLTMKYMIQRQFIALPEEKYVLKLADLKSQRDLLAQLEKFEEQAQKLSTEGGYAVCEVRFEWTKTNNNENADTSSNPSNHGLTPPACDDSESMIVDEVEQEGKTTSNISAGAKTTLTTVSPPPSPLPPPQAMPTGARALAKFLSLIPSDGNDDNSIDYLSDRVGDLFIPMRKNNTVPDATTGNANINNVRNNSDALPLSGITNNLTFTRSTDKISTVQRTSSLGKMKKSTEAGRRRANQKKELRKDIANNNANVNENMAIDENRKISDSSGRNNEKNDTAKVSIKDEGNTSTNTTPLTTANTNVHELVKNEETSAKNTHANISGNESMQIEDTNDLMTE</sequence>
<feature type="compositionally biased region" description="Low complexity" evidence="1">
    <location>
        <begin position="360"/>
        <end position="370"/>
    </location>
</feature>
<keyword evidence="3" id="KW-1185">Reference proteome</keyword>
<evidence type="ECO:0000313" key="2">
    <source>
        <dbReference type="EMBL" id="CAG8634260.1"/>
    </source>
</evidence>
<reference evidence="2" key="1">
    <citation type="submission" date="2021-06" db="EMBL/GenBank/DDBJ databases">
        <authorList>
            <person name="Kallberg Y."/>
            <person name="Tangrot J."/>
            <person name="Rosling A."/>
        </authorList>
    </citation>
    <scope>NUCLEOTIDE SEQUENCE</scope>
    <source>
        <strain evidence="2">BR232B</strain>
    </source>
</reference>
<feature type="region of interest" description="Disordered" evidence="1">
    <location>
        <begin position="330"/>
        <end position="412"/>
    </location>
</feature>
<feature type="region of interest" description="Disordered" evidence="1">
    <location>
        <begin position="424"/>
        <end position="451"/>
    </location>
</feature>
<evidence type="ECO:0000313" key="3">
    <source>
        <dbReference type="Proteomes" id="UP000789739"/>
    </source>
</evidence>
<dbReference type="AlphaFoldDB" id="A0A9N9DDF9"/>
<dbReference type="GO" id="GO:0016592">
    <property type="term" value="C:mediator complex"/>
    <property type="evidence" value="ECO:0007669"/>
    <property type="project" value="InterPro"/>
</dbReference>
<dbReference type="GO" id="GO:0003712">
    <property type="term" value="F:transcription coregulator activity"/>
    <property type="evidence" value="ECO:0007669"/>
    <property type="project" value="InterPro"/>
</dbReference>
<accession>A0A9N9DDF9</accession>
<dbReference type="Pfam" id="PF05397">
    <property type="entry name" value="Med15_fungi"/>
    <property type="match status" value="1"/>
</dbReference>
<dbReference type="EMBL" id="CAJVPI010002044">
    <property type="protein sequence ID" value="CAG8634260.1"/>
    <property type="molecule type" value="Genomic_DNA"/>
</dbReference>
<name>A0A9N9DDF9_9GLOM</name>